<evidence type="ECO:0000256" key="10">
    <source>
        <dbReference type="ARBA" id="ARBA00022842"/>
    </source>
</evidence>
<dbReference type="InterPro" id="IPR006275">
    <property type="entry name" value="CPSase_lsu"/>
</dbReference>
<dbReference type="SMART" id="SM01096">
    <property type="entry name" value="CPSase_L_D3"/>
    <property type="match status" value="1"/>
</dbReference>
<dbReference type="InterPro" id="IPR005483">
    <property type="entry name" value="CPSase_dom"/>
</dbReference>
<comment type="catalytic activity">
    <reaction evidence="13 14">
        <text>hydrogencarbonate + NH4(+) + 2 ATP = carbamoyl phosphate + 2 ADP + phosphate + 2 H(+)</text>
        <dbReference type="Rhea" id="RHEA:18029"/>
        <dbReference type="ChEBI" id="CHEBI:15378"/>
        <dbReference type="ChEBI" id="CHEBI:17544"/>
        <dbReference type="ChEBI" id="CHEBI:28938"/>
        <dbReference type="ChEBI" id="CHEBI:30616"/>
        <dbReference type="ChEBI" id="CHEBI:43474"/>
        <dbReference type="ChEBI" id="CHEBI:58228"/>
        <dbReference type="ChEBI" id="CHEBI:456216"/>
        <dbReference type="EC" id="6.3.4.16"/>
    </reaction>
</comment>
<feature type="binding site" evidence="14">
    <location>
        <position position="299"/>
    </location>
    <ligand>
        <name>Mg(2+)</name>
        <dbReference type="ChEBI" id="CHEBI:18420"/>
        <label>2</label>
    </ligand>
</feature>
<dbReference type="PANTHER" id="PTHR11405:SF53">
    <property type="entry name" value="CARBAMOYL-PHOSPHATE SYNTHASE [AMMONIA], MITOCHONDRIAL"/>
    <property type="match status" value="1"/>
</dbReference>
<protein>
    <recommendedName>
        <fullName evidence="14">Carbamoyl phosphate synthase large chain</fullName>
        <ecNumber evidence="14">6.3.4.16</ecNumber>
        <ecNumber evidence="14">6.3.5.5</ecNumber>
    </recommendedName>
    <alternativeName>
        <fullName evidence="14">Carbamoyl phosphate synthetase ammonia chain</fullName>
    </alternativeName>
</protein>
<evidence type="ECO:0000256" key="14">
    <source>
        <dbReference type="HAMAP-Rule" id="MF_01210"/>
    </source>
</evidence>
<evidence type="ECO:0000256" key="12">
    <source>
        <dbReference type="ARBA" id="ARBA00023211"/>
    </source>
</evidence>
<evidence type="ECO:0000256" key="1">
    <source>
        <dbReference type="ARBA" id="ARBA00005077"/>
    </source>
</evidence>
<keyword evidence="6" id="KW-0479">Metal-binding</keyword>
<feature type="binding site" evidence="14">
    <location>
        <position position="829"/>
    </location>
    <ligand>
        <name>Mn(2+)</name>
        <dbReference type="ChEBI" id="CHEBI:29035"/>
        <label>3</label>
    </ligand>
</feature>
<dbReference type="Gene3D" id="3.30.470.20">
    <property type="entry name" value="ATP-grasp fold, B domain"/>
    <property type="match status" value="2"/>
</dbReference>
<sequence>MPKREDISSVLVIGSGPIVIGQAAEFDYSGTQACRVLREEGVRVVLVNSNPATIMTDPDFADATYIEPITVPVLESIIAKERPDAVLPTLGGQTALNAAIALEEAGILEKYDVELIGARTDAIRRGEDRQLFKDLVIEAGAEVARSAIVRSVEEALEHAEDLGYPMVVRPSFTMGGLGSGFAHTPEELARFVGTGVAASTVGEVLLEESILGWKEYELELMRDQADNTVVVCSIENVDPVGVHTGDSITVAPSLTLTDREYQRLRDIGIEIIRLVGVDTGGCNIQFAVEPTTGRVIVIEMNPRVSRSSALASKATGFPIAKIAAKLALGYRLDEIPNDITGVTPASFEPTLDYVVVKAPRFAFEKFPAADPRLTTTMKSVGEAMAIGRTFGAALQKALRSLEKRGSSFTWAGEPGDKDALLREVEEPTDGRIVQVQQAMRAGATVDEVYAATGIDPWFLDAIASINDLAEAIRTAAALDEPLLRLAKEEGFSDAQLAELRGTTEGEVRAERHGMGVRPVYKTVDTCAGEFPALTPYHYSTYDLETEVAPSDARKVVILGSGPNRIGQGIEFDYSCVHAAFALKDAGYETVMVNCNPETVSTDYDTSDRLYFEPLTLEDVLEVIHAESASGEVVGVVVQLGGQTALGLAKGLEAAGVPILGTSPESIDLAEERGLFAAILDDAGLVAPRNGTAVDARSAVAVAGAIGYPVLVRPSFVLGGRGMEIVYDDESLEGWFDRIAGQAIVGPEHPLLVDRFLDDAVEIDVDALYDGETLWIGGVMEHIEEAGIHSGDSSCTLPPVTLGRQVVDRVREATLAIARGVGVRGLLNVQFAVAAGVLYVLEANPRASRTVPFVSKALGVQVAKAAARVMAGESIASLVAAGVLPERDGSEVGPDAPVAVKEAVLPFKRFRTRDGEVVDSLLGPEMRSTGEVMGIDRDFPRAFAKSQEAAYGGMPLSGTAFVSVADRDKRSVVLSVLRLHQLGFAIVATEGTAEMLHRNGIPADVVRKVSEPEAVGPDVVELIRRGEIDVVVNTPSGRDARADGYEIRAAAVAADKPLFTTVAQLSAAVASVDAIRAGFDVTPLQEYERRRAVAAMGDAAAAAGGTVG</sequence>
<keyword evidence="3 14" id="KW-0055">Arginine biosynthesis</keyword>
<dbReference type="GO" id="GO:0004088">
    <property type="term" value="F:carbamoyl-phosphate synthase (glutamine-hydrolyzing) activity"/>
    <property type="evidence" value="ECO:0007669"/>
    <property type="project" value="UniProtKB-EC"/>
</dbReference>
<evidence type="ECO:0000256" key="9">
    <source>
        <dbReference type="ARBA" id="ARBA00022840"/>
    </source>
</evidence>
<feature type="binding site" evidence="14">
    <location>
        <position position="786"/>
    </location>
    <ligand>
        <name>ATP</name>
        <dbReference type="ChEBI" id="CHEBI:30616"/>
        <label>2</label>
    </ligand>
</feature>
<dbReference type="RefSeq" id="WP_377932777.1">
    <property type="nucleotide sequence ID" value="NZ_JBHUEA010000006.1"/>
</dbReference>
<dbReference type="InterPro" id="IPR005479">
    <property type="entry name" value="CPAse_ATP-bd"/>
</dbReference>
<feature type="binding site" evidence="14">
    <location>
        <position position="175"/>
    </location>
    <ligand>
        <name>ATP</name>
        <dbReference type="ChEBI" id="CHEBI:30616"/>
        <label>1</label>
    </ligand>
</feature>
<keyword evidence="11 14" id="KW-0665">Pyrimidine biosynthesis</keyword>
<feature type="binding site" evidence="14">
    <location>
        <position position="756"/>
    </location>
    <ligand>
        <name>ATP</name>
        <dbReference type="ChEBI" id="CHEBI:30616"/>
        <label>2</label>
    </ligand>
</feature>
<dbReference type="InterPro" id="IPR036897">
    <property type="entry name" value="CarbamoylP_synth_lsu_oligo_sf"/>
</dbReference>
<dbReference type="Pfam" id="PF02787">
    <property type="entry name" value="CPSase_L_D3"/>
    <property type="match status" value="1"/>
</dbReference>
<accession>A0ABW4LCA0</accession>
<dbReference type="Gene3D" id="3.30.1490.20">
    <property type="entry name" value="ATP-grasp fold, A domain"/>
    <property type="match status" value="1"/>
</dbReference>
<comment type="pathway">
    <text evidence="1 14">Amino-acid biosynthesis; L-arginine biosynthesis; carbamoyl phosphate from bicarbonate: step 1/1.</text>
</comment>
<gene>
    <name evidence="14 17" type="primary">carB</name>
    <name evidence="17" type="ORF">ACFSBI_05315</name>
</gene>
<evidence type="ECO:0000256" key="4">
    <source>
        <dbReference type="ARBA" id="ARBA00022598"/>
    </source>
</evidence>
<dbReference type="Pfam" id="PF02786">
    <property type="entry name" value="CPSase_L_D2"/>
    <property type="match status" value="2"/>
</dbReference>
<dbReference type="HAMAP" id="MF_01210_B">
    <property type="entry name" value="CPSase_L_chain_B"/>
    <property type="match status" value="1"/>
</dbReference>
<reference evidence="18" key="1">
    <citation type="journal article" date="2019" name="Int. J. Syst. Evol. Microbiol.">
        <title>The Global Catalogue of Microorganisms (GCM) 10K type strain sequencing project: providing services to taxonomists for standard genome sequencing and annotation.</title>
        <authorList>
            <consortium name="The Broad Institute Genomics Platform"/>
            <consortium name="The Broad Institute Genome Sequencing Center for Infectious Disease"/>
            <person name="Wu L."/>
            <person name="Ma J."/>
        </authorList>
    </citation>
    <scope>NUCLEOTIDE SEQUENCE [LARGE SCALE GENOMIC DNA]</scope>
    <source>
        <strain evidence="18">CGMCC 1.12471</strain>
    </source>
</reference>
<dbReference type="Pfam" id="PF25596">
    <property type="entry name" value="CPSase_L_D1"/>
    <property type="match status" value="2"/>
</dbReference>
<keyword evidence="7 14" id="KW-0677">Repeat</keyword>
<dbReference type="PANTHER" id="PTHR11405">
    <property type="entry name" value="CARBAMOYLTRANSFERASE FAMILY MEMBER"/>
    <property type="match status" value="1"/>
</dbReference>
<feature type="binding site" evidence="14">
    <location>
        <position position="301"/>
    </location>
    <ligand>
        <name>Mn(2+)</name>
        <dbReference type="ChEBI" id="CHEBI:29035"/>
        <label>2</label>
    </ligand>
</feature>
<feature type="binding site" evidence="14">
    <location>
        <position position="841"/>
    </location>
    <ligand>
        <name>Mn(2+)</name>
        <dbReference type="ChEBI" id="CHEBI:29035"/>
        <label>4</label>
    </ligand>
</feature>
<evidence type="ECO:0000256" key="5">
    <source>
        <dbReference type="ARBA" id="ARBA00022605"/>
    </source>
</evidence>
<feature type="binding site" evidence="14">
    <location>
        <position position="829"/>
    </location>
    <ligand>
        <name>Mg(2+)</name>
        <dbReference type="ChEBI" id="CHEBI:18420"/>
        <label>3</label>
    </ligand>
</feature>
<keyword evidence="4 14" id="KW-0436">Ligase</keyword>
<evidence type="ECO:0000256" key="7">
    <source>
        <dbReference type="ARBA" id="ARBA00022737"/>
    </source>
</evidence>
<evidence type="ECO:0000256" key="2">
    <source>
        <dbReference type="ARBA" id="ARBA00009799"/>
    </source>
</evidence>
<dbReference type="SUPFAM" id="SSF52440">
    <property type="entry name" value="PreATP-grasp domain"/>
    <property type="match status" value="2"/>
</dbReference>
<feature type="binding site" evidence="14">
    <location>
        <position position="761"/>
    </location>
    <ligand>
        <name>ATP</name>
        <dbReference type="ChEBI" id="CHEBI:30616"/>
        <label>2</label>
    </ligand>
</feature>
<name>A0ABW4LCA0_9MICO</name>
<feature type="binding site" evidence="14">
    <location>
        <position position="129"/>
    </location>
    <ligand>
        <name>ATP</name>
        <dbReference type="ChEBI" id="CHEBI:30616"/>
        <label>1</label>
    </ligand>
</feature>
<dbReference type="Gene3D" id="1.10.1030.10">
    <property type="entry name" value="Carbamoyl-phosphate synthetase, large subunit oligomerisation domain"/>
    <property type="match status" value="1"/>
</dbReference>
<comment type="cofactor">
    <cofactor evidence="14">
        <name>Mg(2+)</name>
        <dbReference type="ChEBI" id="CHEBI:18420"/>
    </cofactor>
    <cofactor evidence="14">
        <name>Mn(2+)</name>
        <dbReference type="ChEBI" id="CHEBI:29035"/>
    </cofactor>
    <text evidence="14">Binds 4 Mg(2+) or Mn(2+) ions per subunit.</text>
</comment>
<dbReference type="EC" id="6.3.5.5" evidence="14"/>
<comment type="domain">
    <text evidence="14">The large subunit is composed of 2 ATP-grasp domains that are involved in binding the 2 ATP molecules needed for carbamoyl phosphate synthesis. The N-terminal ATP-grasp domain (referred to as the carboxyphosphate synthetic component) catalyzes the ATP-dependent phosphorylation of hydrogencarbonate to carboxyphosphate and the subsequent nucleophilic attack by ammonia to form a carbamate intermediate. The C-terminal ATP-grasp domain (referred to as the carbamoyl phosphate synthetic component) then catalyzes the phosphorylation of carbamate with the second ATP to form the end product carbamoyl phosphate. The reactive and unstable enzyme intermediates are sequentially channeled from one active site to the next through the interior of the protein over a distance of at least 96 A.</text>
</comment>
<feature type="binding site" evidence="14">
    <location>
        <position position="787"/>
    </location>
    <ligand>
        <name>ATP</name>
        <dbReference type="ChEBI" id="CHEBI:30616"/>
        <label>2</label>
    </ligand>
</feature>
<dbReference type="InterPro" id="IPR011761">
    <property type="entry name" value="ATP-grasp"/>
</dbReference>
<feature type="binding site" evidence="14">
    <location>
        <position position="841"/>
    </location>
    <ligand>
        <name>Mg(2+)</name>
        <dbReference type="ChEBI" id="CHEBI:18420"/>
        <label>3</label>
    </ligand>
</feature>
<dbReference type="PROSITE" id="PS50975">
    <property type="entry name" value="ATP_GRASP"/>
    <property type="match status" value="2"/>
</dbReference>
<feature type="binding site" evidence="14">
    <location>
        <position position="285"/>
    </location>
    <ligand>
        <name>ATP</name>
        <dbReference type="ChEBI" id="CHEBI:30616"/>
        <label>1</label>
    </ligand>
</feature>
<feature type="binding site" evidence="14">
    <location>
        <position position="241"/>
    </location>
    <ligand>
        <name>ATP</name>
        <dbReference type="ChEBI" id="CHEBI:30616"/>
        <label>1</label>
    </ligand>
</feature>
<keyword evidence="18" id="KW-1185">Reference proteome</keyword>
<dbReference type="Pfam" id="PF02142">
    <property type="entry name" value="MGS"/>
    <property type="match status" value="1"/>
</dbReference>
<dbReference type="EC" id="6.3.4.16" evidence="14"/>
<feature type="domain" description="ATP-grasp" evidence="15">
    <location>
        <begin position="676"/>
        <end position="870"/>
    </location>
</feature>
<feature type="binding site" evidence="14">
    <location>
        <position position="841"/>
    </location>
    <ligand>
        <name>ATP</name>
        <dbReference type="ChEBI" id="CHEBI:30616"/>
        <label>2</label>
    </ligand>
</feature>
<feature type="binding site" evidence="14">
    <location>
        <position position="285"/>
    </location>
    <ligand>
        <name>Mg(2+)</name>
        <dbReference type="ChEBI" id="CHEBI:18420"/>
        <label>1</label>
    </ligand>
</feature>
<feature type="binding site" evidence="14">
    <location>
        <position position="843"/>
    </location>
    <ligand>
        <name>Mn(2+)</name>
        <dbReference type="ChEBI" id="CHEBI:29035"/>
        <label>4</label>
    </ligand>
</feature>
<dbReference type="PROSITE" id="PS00867">
    <property type="entry name" value="CPSASE_2"/>
    <property type="match status" value="2"/>
</dbReference>
<dbReference type="InterPro" id="IPR005480">
    <property type="entry name" value="CPSase_lsu_oligo"/>
</dbReference>
<comment type="caution">
    <text evidence="17">The sequence shown here is derived from an EMBL/GenBank/DDBJ whole genome shotgun (WGS) entry which is preliminary data.</text>
</comment>
<dbReference type="InterPro" id="IPR011607">
    <property type="entry name" value="MGS-like_dom"/>
</dbReference>
<comment type="function">
    <text evidence="14">Large subunit of the glutamine-dependent carbamoyl phosphate synthetase (CPSase). CPSase catalyzes the formation of carbamoyl phosphate from the ammonia moiety of glutamine, carbonate, and phosphate donated by ATP, constituting the first step of 2 biosynthetic pathways, one leading to arginine and/or urea and the other to pyrimidine nucleotides. The large subunit (synthetase) binds the substrates ammonia (free or transferred from glutamine from the small subunit), hydrogencarbonate and ATP and carries out an ATP-coupled ligase reaction, activating hydrogencarbonate by forming carboxy phosphate which reacts with ammonia to form carbamoyl phosphate.</text>
</comment>
<evidence type="ECO:0000256" key="13">
    <source>
        <dbReference type="ARBA" id="ARBA00047359"/>
    </source>
</evidence>
<keyword evidence="8 14" id="KW-0547">Nucleotide-binding</keyword>
<feature type="binding site" evidence="14">
    <location>
        <position position="843"/>
    </location>
    <ligand>
        <name>Mg(2+)</name>
        <dbReference type="ChEBI" id="CHEBI:18420"/>
        <label>4</label>
    </ligand>
</feature>
<dbReference type="SUPFAM" id="SSF56059">
    <property type="entry name" value="Glutathione synthetase ATP-binding domain-like"/>
    <property type="match status" value="2"/>
</dbReference>
<feature type="binding site" evidence="14">
    <location>
        <position position="299"/>
    </location>
    <ligand>
        <name>Mn(2+)</name>
        <dbReference type="ChEBI" id="CHEBI:29035"/>
        <label>2</label>
    </ligand>
</feature>
<feature type="domain" description="MGS-like" evidence="16">
    <location>
        <begin position="951"/>
        <end position="1093"/>
    </location>
</feature>
<dbReference type="SUPFAM" id="SSF48108">
    <property type="entry name" value="Carbamoyl phosphate synthetase, large subunit connection domain"/>
    <property type="match status" value="1"/>
</dbReference>
<feature type="binding site" evidence="14">
    <location>
        <position position="841"/>
    </location>
    <ligand>
        <name>Mn(2+)</name>
        <dbReference type="ChEBI" id="CHEBI:29035"/>
        <label>3</label>
    </ligand>
</feature>
<dbReference type="NCBIfam" id="NF009455">
    <property type="entry name" value="PRK12815.1"/>
    <property type="match status" value="1"/>
</dbReference>
<comment type="caution">
    <text evidence="14">Lacks conserved residue(s) required for the propagation of feature annotation.</text>
</comment>
<evidence type="ECO:0000313" key="18">
    <source>
        <dbReference type="Proteomes" id="UP001597347"/>
    </source>
</evidence>
<dbReference type="Proteomes" id="UP001597347">
    <property type="component" value="Unassembled WGS sequence"/>
</dbReference>
<dbReference type="NCBIfam" id="TIGR01369">
    <property type="entry name" value="CPSaseII_lrg"/>
    <property type="match status" value="1"/>
</dbReference>
<feature type="binding site" evidence="14">
    <location>
        <position position="169"/>
    </location>
    <ligand>
        <name>ATP</name>
        <dbReference type="ChEBI" id="CHEBI:30616"/>
        <label>1</label>
    </ligand>
</feature>
<feature type="region of interest" description="Allosteric domain" evidence="14">
    <location>
        <begin position="951"/>
        <end position="1107"/>
    </location>
</feature>
<comment type="subunit">
    <text evidence="14">Composed of two chains; the small (or glutamine) chain promotes the hydrolysis of glutamine to ammonia, which is used by the large (or ammonia) chain to synthesize carbamoyl phosphate. Tetramer of heterodimers (alpha,beta)4.</text>
</comment>
<feature type="binding site" evidence="14">
    <location>
        <position position="841"/>
    </location>
    <ligand>
        <name>Mg(2+)</name>
        <dbReference type="ChEBI" id="CHEBI:18420"/>
        <label>4</label>
    </ligand>
</feature>
<comment type="pathway">
    <text evidence="14">Pyrimidine metabolism; UMP biosynthesis via de novo pathway; (S)-dihydroorotate from bicarbonate: step 1/3.</text>
</comment>
<feature type="binding site" evidence="14">
    <location>
        <position position="243"/>
    </location>
    <ligand>
        <name>ATP</name>
        <dbReference type="ChEBI" id="CHEBI:30616"/>
        <label>1</label>
    </ligand>
</feature>
<dbReference type="SMART" id="SM00851">
    <property type="entry name" value="MGS"/>
    <property type="match status" value="1"/>
</dbReference>
<feature type="binding site" evidence="14">
    <location>
        <position position="285"/>
    </location>
    <ligand>
        <name>Mn(2+)</name>
        <dbReference type="ChEBI" id="CHEBI:29035"/>
        <label>1</label>
    </ligand>
</feature>
<feature type="binding site" evidence="14">
    <location>
        <position position="788"/>
    </location>
    <ligand>
        <name>ATP</name>
        <dbReference type="ChEBI" id="CHEBI:30616"/>
        <label>2</label>
    </ligand>
</feature>
<dbReference type="InterPro" id="IPR016185">
    <property type="entry name" value="PreATP-grasp_dom_sf"/>
</dbReference>
<feature type="binding site" evidence="14">
    <location>
        <position position="299"/>
    </location>
    <ligand>
        <name>Mg(2+)</name>
        <dbReference type="ChEBI" id="CHEBI:18420"/>
        <label>1</label>
    </ligand>
</feature>
<feature type="domain" description="ATP-grasp" evidence="15">
    <location>
        <begin position="133"/>
        <end position="328"/>
    </location>
</feature>
<evidence type="ECO:0000256" key="8">
    <source>
        <dbReference type="ARBA" id="ARBA00022741"/>
    </source>
</evidence>
<feature type="binding site" evidence="14">
    <location>
        <position position="176"/>
    </location>
    <ligand>
        <name>ATP</name>
        <dbReference type="ChEBI" id="CHEBI:30616"/>
        <label>1</label>
    </ligand>
</feature>
<dbReference type="CDD" id="cd01424">
    <property type="entry name" value="MGS_CPS_II"/>
    <property type="match status" value="1"/>
</dbReference>
<dbReference type="InterPro" id="IPR058047">
    <property type="entry name" value="CPSase_preATP-grasp"/>
</dbReference>
<dbReference type="Gene3D" id="3.40.50.1380">
    <property type="entry name" value="Methylglyoxal synthase-like domain"/>
    <property type="match status" value="1"/>
</dbReference>
<comment type="catalytic activity">
    <reaction evidence="14">
        <text>hydrogencarbonate + L-glutamine + 2 ATP + H2O = carbamoyl phosphate + L-glutamate + 2 ADP + phosphate + 2 H(+)</text>
        <dbReference type="Rhea" id="RHEA:18633"/>
        <dbReference type="ChEBI" id="CHEBI:15377"/>
        <dbReference type="ChEBI" id="CHEBI:15378"/>
        <dbReference type="ChEBI" id="CHEBI:17544"/>
        <dbReference type="ChEBI" id="CHEBI:29985"/>
        <dbReference type="ChEBI" id="CHEBI:30616"/>
        <dbReference type="ChEBI" id="CHEBI:43474"/>
        <dbReference type="ChEBI" id="CHEBI:58228"/>
        <dbReference type="ChEBI" id="CHEBI:58359"/>
        <dbReference type="ChEBI" id="CHEBI:456216"/>
        <dbReference type="EC" id="6.3.5.5"/>
    </reaction>
</comment>
<evidence type="ECO:0000256" key="3">
    <source>
        <dbReference type="ARBA" id="ARBA00022571"/>
    </source>
</evidence>
<feature type="binding site" evidence="14">
    <location>
        <position position="242"/>
    </location>
    <ligand>
        <name>ATP</name>
        <dbReference type="ChEBI" id="CHEBI:30616"/>
        <label>1</label>
    </ligand>
</feature>
<evidence type="ECO:0000313" key="17">
    <source>
        <dbReference type="EMBL" id="MFD1720961.1"/>
    </source>
</evidence>
<dbReference type="PRINTS" id="PR00098">
    <property type="entry name" value="CPSASE"/>
</dbReference>
<feature type="binding site" evidence="14">
    <location>
        <position position="789"/>
    </location>
    <ligand>
        <name>ATP</name>
        <dbReference type="ChEBI" id="CHEBI:30616"/>
        <label>2</label>
    </ligand>
</feature>
<evidence type="ECO:0000256" key="11">
    <source>
        <dbReference type="ARBA" id="ARBA00022975"/>
    </source>
</evidence>
<feature type="binding site" evidence="14">
    <location>
        <position position="301"/>
    </location>
    <ligand>
        <name>Mg(2+)</name>
        <dbReference type="ChEBI" id="CHEBI:18420"/>
        <label>2</label>
    </ligand>
</feature>
<feature type="region of interest" description="Carboxyphosphate synthetic domain" evidence="14">
    <location>
        <begin position="1"/>
        <end position="402"/>
    </location>
</feature>
<dbReference type="EMBL" id="JBHUEA010000006">
    <property type="protein sequence ID" value="MFD1720961.1"/>
    <property type="molecule type" value="Genomic_DNA"/>
</dbReference>
<keyword evidence="12" id="KW-0464">Manganese</keyword>
<dbReference type="InterPro" id="IPR013815">
    <property type="entry name" value="ATP_grasp_subdomain_1"/>
</dbReference>
<dbReference type="NCBIfam" id="NF003671">
    <property type="entry name" value="PRK05294.1"/>
    <property type="match status" value="1"/>
</dbReference>
<evidence type="ECO:0000259" key="15">
    <source>
        <dbReference type="PROSITE" id="PS50975"/>
    </source>
</evidence>
<dbReference type="InterPro" id="IPR033937">
    <property type="entry name" value="MGS_CPS_CarB"/>
</dbReference>
<feature type="binding site" evidence="14">
    <location>
        <position position="208"/>
    </location>
    <ligand>
        <name>ATP</name>
        <dbReference type="ChEBI" id="CHEBI:30616"/>
        <label>1</label>
    </ligand>
</feature>
<feature type="binding site" evidence="14">
    <location>
        <position position="215"/>
    </location>
    <ligand>
        <name>ATP</name>
        <dbReference type="ChEBI" id="CHEBI:30616"/>
        <label>1</label>
    </ligand>
</feature>
<feature type="binding site" evidence="14">
    <location>
        <position position="829"/>
    </location>
    <ligand>
        <name>ATP</name>
        <dbReference type="ChEBI" id="CHEBI:30616"/>
        <label>2</label>
    </ligand>
</feature>
<feature type="binding site" evidence="14">
    <location>
        <position position="210"/>
    </location>
    <ligand>
        <name>ATP</name>
        <dbReference type="ChEBI" id="CHEBI:30616"/>
        <label>1</label>
    </ligand>
</feature>
<dbReference type="PROSITE" id="PS51855">
    <property type="entry name" value="MGS"/>
    <property type="match status" value="1"/>
</dbReference>
<keyword evidence="9 14" id="KW-0067">ATP-binding</keyword>
<dbReference type="SUPFAM" id="SSF52335">
    <property type="entry name" value="Methylglyoxal synthase-like"/>
    <property type="match status" value="1"/>
</dbReference>
<feature type="binding site" evidence="14">
    <location>
        <position position="299"/>
    </location>
    <ligand>
        <name>ATP</name>
        <dbReference type="ChEBI" id="CHEBI:30616"/>
        <label>1</label>
    </ligand>
</feature>
<keyword evidence="5 14" id="KW-0028">Amino-acid biosynthesis</keyword>
<keyword evidence="10" id="KW-0460">Magnesium</keyword>
<dbReference type="Gene3D" id="3.40.50.20">
    <property type="match status" value="2"/>
</dbReference>
<proteinExistence type="inferred from homology"/>
<feature type="binding site" evidence="14">
    <location>
        <position position="299"/>
    </location>
    <ligand>
        <name>Mn(2+)</name>
        <dbReference type="ChEBI" id="CHEBI:29035"/>
        <label>1</label>
    </ligand>
</feature>
<dbReference type="PROSITE" id="PS00866">
    <property type="entry name" value="CPSASE_1"/>
    <property type="match status" value="2"/>
</dbReference>
<evidence type="ECO:0000259" key="16">
    <source>
        <dbReference type="PROSITE" id="PS51855"/>
    </source>
</evidence>
<evidence type="ECO:0000256" key="6">
    <source>
        <dbReference type="ARBA" id="ARBA00022723"/>
    </source>
</evidence>
<organism evidence="17 18">
    <name type="scientific">Amnibacterium endophyticum</name>
    <dbReference type="NCBI Taxonomy" id="2109337"/>
    <lineage>
        <taxon>Bacteria</taxon>
        <taxon>Bacillati</taxon>
        <taxon>Actinomycetota</taxon>
        <taxon>Actinomycetes</taxon>
        <taxon>Micrococcales</taxon>
        <taxon>Microbacteriaceae</taxon>
        <taxon>Amnibacterium</taxon>
    </lineage>
</organism>
<comment type="similarity">
    <text evidence="2 14">Belongs to the CarB family.</text>
</comment>
<dbReference type="InterPro" id="IPR036914">
    <property type="entry name" value="MGS-like_dom_sf"/>
</dbReference>
<feature type="binding site" evidence="14">
    <location>
        <position position="712"/>
    </location>
    <ligand>
        <name>ATP</name>
        <dbReference type="ChEBI" id="CHEBI:30616"/>
        <label>2</label>
    </ligand>
</feature>
<feature type="binding site" evidence="14">
    <location>
        <position position="754"/>
    </location>
    <ligand>
        <name>ATP</name>
        <dbReference type="ChEBI" id="CHEBI:30616"/>
        <label>2</label>
    </ligand>
</feature>